<dbReference type="Proteomes" id="UP000034150">
    <property type="component" value="Unassembled WGS sequence"/>
</dbReference>
<evidence type="ECO:0000313" key="2">
    <source>
        <dbReference type="EMBL" id="KKF00449.1"/>
    </source>
</evidence>
<dbReference type="AlphaFoldDB" id="A0A0M2JZT2"/>
<dbReference type="PATRIC" id="fig|1807.13.peg.4641"/>
<gene>
    <name evidence="2" type="ORF">WN67_18855</name>
</gene>
<keyword evidence="1" id="KW-0472">Membrane</keyword>
<name>A0A0M2JZT2_9MYCO</name>
<sequence length="90" mass="8721">MTETTLAAGDLLTAIPSLWESAQIPLAIIAIFVGGVAGAFALVRGFGAAMGKVLGGVAVAAIILGAVGLAVSLKTTVDKHGGGITTGQFG</sequence>
<comment type="caution">
    <text evidence="2">The sequence shown here is derived from an EMBL/GenBank/DDBJ whole genome shotgun (WGS) entry which is preliminary data.</text>
</comment>
<protein>
    <submittedName>
        <fullName evidence="2">Uncharacterized protein</fullName>
    </submittedName>
</protein>
<accession>A0A0M2JZT2</accession>
<reference evidence="2 3" key="1">
    <citation type="journal article" date="2015" name="Genome Announc.">
        <title>Draft Genome Sequence of Mycobacterium obuense Strain UC1, Isolated from Patient Sputum.</title>
        <authorList>
            <person name="Greninger A.L."/>
            <person name="Cunningham G."/>
            <person name="Hsu E.D."/>
            <person name="Yu J.M."/>
            <person name="Chiu C.Y."/>
            <person name="Miller S."/>
        </authorList>
    </citation>
    <scope>NUCLEOTIDE SEQUENCE [LARGE SCALE GENOMIC DNA]</scope>
    <source>
        <strain evidence="2 3">UC1</strain>
    </source>
</reference>
<dbReference type="EMBL" id="LAUZ02000069">
    <property type="protein sequence ID" value="KKF00449.1"/>
    <property type="molecule type" value="Genomic_DNA"/>
</dbReference>
<evidence type="ECO:0000256" key="1">
    <source>
        <dbReference type="SAM" id="Phobius"/>
    </source>
</evidence>
<feature type="transmembrane region" description="Helical" evidence="1">
    <location>
        <begin position="24"/>
        <end position="46"/>
    </location>
</feature>
<feature type="transmembrane region" description="Helical" evidence="1">
    <location>
        <begin position="53"/>
        <end position="73"/>
    </location>
</feature>
<keyword evidence="3" id="KW-1185">Reference proteome</keyword>
<keyword evidence="1" id="KW-1133">Transmembrane helix</keyword>
<keyword evidence="1" id="KW-0812">Transmembrane</keyword>
<dbReference type="RefSeq" id="WP_046364557.1">
    <property type="nucleotide sequence ID" value="NZ_LAUZ02000069.1"/>
</dbReference>
<evidence type="ECO:0000313" key="3">
    <source>
        <dbReference type="Proteomes" id="UP000034150"/>
    </source>
</evidence>
<organism evidence="2 3">
    <name type="scientific">Mycolicibacterium obuense</name>
    <dbReference type="NCBI Taxonomy" id="1807"/>
    <lineage>
        <taxon>Bacteria</taxon>
        <taxon>Bacillati</taxon>
        <taxon>Actinomycetota</taxon>
        <taxon>Actinomycetes</taxon>
        <taxon>Mycobacteriales</taxon>
        <taxon>Mycobacteriaceae</taxon>
        <taxon>Mycolicibacterium</taxon>
    </lineage>
</organism>
<proteinExistence type="predicted"/>